<proteinExistence type="predicted"/>
<accession>A0A392MYT9</accession>
<sequence>RRLSMERCNRQDMSSCAIVISLAEIWKLLVSSCHLYTKVANVSISRNAPADPRMGYGKAYADAETPSPPAQAEPYASQHPPLAPFSPPLVVVPLLPKAQA</sequence>
<feature type="non-terminal residue" evidence="2">
    <location>
        <position position="1"/>
    </location>
</feature>
<evidence type="ECO:0000313" key="2">
    <source>
        <dbReference type="EMBL" id="MCH92482.1"/>
    </source>
</evidence>
<feature type="region of interest" description="Disordered" evidence="1">
    <location>
        <begin position="55"/>
        <end position="78"/>
    </location>
</feature>
<protein>
    <submittedName>
        <fullName evidence="2">Uncharacterized protein</fullName>
    </submittedName>
</protein>
<gene>
    <name evidence="2" type="ORF">A2U01_0013422</name>
</gene>
<name>A0A392MYT9_9FABA</name>
<organism evidence="2 3">
    <name type="scientific">Trifolium medium</name>
    <dbReference type="NCBI Taxonomy" id="97028"/>
    <lineage>
        <taxon>Eukaryota</taxon>
        <taxon>Viridiplantae</taxon>
        <taxon>Streptophyta</taxon>
        <taxon>Embryophyta</taxon>
        <taxon>Tracheophyta</taxon>
        <taxon>Spermatophyta</taxon>
        <taxon>Magnoliopsida</taxon>
        <taxon>eudicotyledons</taxon>
        <taxon>Gunneridae</taxon>
        <taxon>Pentapetalae</taxon>
        <taxon>rosids</taxon>
        <taxon>fabids</taxon>
        <taxon>Fabales</taxon>
        <taxon>Fabaceae</taxon>
        <taxon>Papilionoideae</taxon>
        <taxon>50 kb inversion clade</taxon>
        <taxon>NPAAA clade</taxon>
        <taxon>Hologalegina</taxon>
        <taxon>IRL clade</taxon>
        <taxon>Trifolieae</taxon>
        <taxon>Trifolium</taxon>
    </lineage>
</organism>
<evidence type="ECO:0000256" key="1">
    <source>
        <dbReference type="SAM" id="MobiDB-lite"/>
    </source>
</evidence>
<keyword evidence="3" id="KW-1185">Reference proteome</keyword>
<dbReference type="EMBL" id="LXQA010022791">
    <property type="protein sequence ID" value="MCH92482.1"/>
    <property type="molecule type" value="Genomic_DNA"/>
</dbReference>
<evidence type="ECO:0000313" key="3">
    <source>
        <dbReference type="Proteomes" id="UP000265520"/>
    </source>
</evidence>
<dbReference type="Proteomes" id="UP000265520">
    <property type="component" value="Unassembled WGS sequence"/>
</dbReference>
<dbReference type="AlphaFoldDB" id="A0A392MYT9"/>
<reference evidence="2 3" key="1">
    <citation type="journal article" date="2018" name="Front. Plant Sci.">
        <title>Red Clover (Trifolium pratense) and Zigzag Clover (T. medium) - A Picture of Genomic Similarities and Differences.</title>
        <authorList>
            <person name="Dluhosova J."/>
            <person name="Istvanek J."/>
            <person name="Nedelnik J."/>
            <person name="Repkova J."/>
        </authorList>
    </citation>
    <scope>NUCLEOTIDE SEQUENCE [LARGE SCALE GENOMIC DNA]</scope>
    <source>
        <strain evidence="3">cv. 10/8</strain>
        <tissue evidence="2">Leaf</tissue>
    </source>
</reference>
<comment type="caution">
    <text evidence="2">The sequence shown here is derived from an EMBL/GenBank/DDBJ whole genome shotgun (WGS) entry which is preliminary data.</text>
</comment>